<accession>P71285</accession>
<reference evidence="1" key="1">
    <citation type="submission" date="1996-09" db="EMBL/GenBank/DDBJ databases">
        <title>Sequence of minutes 4-25 of Escherichia coli.</title>
        <authorList>
            <person name="Schramm S."/>
            <person name="Duncan M."/>
            <person name="Allen E."/>
            <person name="Araujo R."/>
            <person name="Aparicio A."/>
            <person name="Chung E."/>
            <person name="Davis K."/>
            <person name="Federspiel N."/>
            <person name="Hyman R."/>
            <person name="Kalman S."/>
            <person name="Komp C."/>
            <person name="Kurdi O."/>
            <person name="Lashkari D."/>
            <person name="Lew H."/>
            <person name="Lin D."/>
            <person name="Namath A."/>
            <person name="Oefner P."/>
            <person name="Roberts D."/>
            <person name="Davis R.W."/>
        </authorList>
    </citation>
    <scope>NUCLEOTIDE SEQUENCE</scope>
</reference>
<name>P71285_ECOLX</name>
<sequence>MVGAEFTGGQHRFHLEDKVRECFIQLPAFDVTELAGDAGPVSQIMQSVAFLHQTGSQAQCNLPLQAPGRVAHYSSPLLSVQGDAHQAGIGPIAVLAAFGVYREDSGDIRNVPAGVMTDATVPLVFAGAVAKDSGLRMLAVYRHCPAFTDNFHVIPQSRPCSANE</sequence>
<evidence type="ECO:0000313" key="1">
    <source>
        <dbReference type="EMBL" id="AAB08666.1"/>
    </source>
</evidence>
<proteinExistence type="predicted"/>
<dbReference type="AlphaFoldDB" id="P71285"/>
<protein>
    <submittedName>
        <fullName evidence="1">Uncharacterized protein</fullName>
    </submittedName>
</protein>
<dbReference type="EMBL" id="U70214">
    <property type="protein sequence ID" value="AAB08666.1"/>
    <property type="molecule type" value="Genomic_DNA"/>
</dbReference>
<organism evidence="1">
    <name type="scientific">Escherichia coli</name>
    <dbReference type="NCBI Taxonomy" id="562"/>
    <lineage>
        <taxon>Bacteria</taxon>
        <taxon>Pseudomonadati</taxon>
        <taxon>Pseudomonadota</taxon>
        <taxon>Gammaproteobacteria</taxon>
        <taxon>Enterobacterales</taxon>
        <taxon>Enterobacteriaceae</taxon>
        <taxon>Escherichia</taxon>
    </lineage>
</organism>